<sequence length="93" mass="10363">MHGPQSPSSIYYAPISKSSGNYKDVNCERLDNRLIGFHVRRGQSEAGLDLATRDSLTPSKFPTTSTYDLCANPFRFRGVTLLTDNWPLPSITL</sequence>
<proteinExistence type="predicted"/>
<dbReference type="Proteomes" id="UP000507222">
    <property type="component" value="Unassembled WGS sequence"/>
</dbReference>
<organism evidence="1 2">
    <name type="scientific">Prunus armeniaca</name>
    <name type="common">Apricot</name>
    <name type="synonym">Armeniaca vulgaris</name>
    <dbReference type="NCBI Taxonomy" id="36596"/>
    <lineage>
        <taxon>Eukaryota</taxon>
        <taxon>Viridiplantae</taxon>
        <taxon>Streptophyta</taxon>
        <taxon>Embryophyta</taxon>
        <taxon>Tracheophyta</taxon>
        <taxon>Spermatophyta</taxon>
        <taxon>Magnoliopsida</taxon>
        <taxon>eudicotyledons</taxon>
        <taxon>Gunneridae</taxon>
        <taxon>Pentapetalae</taxon>
        <taxon>rosids</taxon>
        <taxon>fabids</taxon>
        <taxon>Rosales</taxon>
        <taxon>Rosaceae</taxon>
        <taxon>Amygdaloideae</taxon>
        <taxon>Amygdaleae</taxon>
        <taxon>Prunus</taxon>
    </lineage>
</organism>
<dbReference type="AlphaFoldDB" id="A0A6J5U7R0"/>
<accession>A0A6J5U7R0</accession>
<name>A0A6J5U7R0_PRUAR</name>
<evidence type="ECO:0000313" key="1">
    <source>
        <dbReference type="EMBL" id="CAB4272243.1"/>
    </source>
</evidence>
<dbReference type="EMBL" id="CAEKDK010000003">
    <property type="protein sequence ID" value="CAB4272243.1"/>
    <property type="molecule type" value="Genomic_DNA"/>
</dbReference>
<gene>
    <name evidence="1" type="ORF">CURHAP_LOCUS18815</name>
</gene>
<protein>
    <submittedName>
        <fullName evidence="1">Uncharacterized protein</fullName>
    </submittedName>
</protein>
<reference evidence="1 2" key="1">
    <citation type="submission" date="2020-05" db="EMBL/GenBank/DDBJ databases">
        <authorList>
            <person name="Campoy J."/>
            <person name="Schneeberger K."/>
            <person name="Spophaly S."/>
        </authorList>
    </citation>
    <scope>NUCLEOTIDE SEQUENCE [LARGE SCALE GENOMIC DNA]</scope>
    <source>
        <strain evidence="1">PruArmRojPasFocal</strain>
    </source>
</reference>
<evidence type="ECO:0000313" key="2">
    <source>
        <dbReference type="Proteomes" id="UP000507222"/>
    </source>
</evidence>